<evidence type="ECO:0000259" key="1">
    <source>
        <dbReference type="SMART" id="SM00849"/>
    </source>
</evidence>
<dbReference type="InterPro" id="IPR036866">
    <property type="entry name" value="RibonucZ/Hydroxyglut_hydro"/>
</dbReference>
<dbReference type="RefSeq" id="WP_168093857.1">
    <property type="nucleotide sequence ID" value="NZ_JAATER010000183.1"/>
</dbReference>
<dbReference type="Proteomes" id="UP001142374">
    <property type="component" value="Unassembled WGS sequence"/>
</dbReference>
<dbReference type="EMBL" id="JANIID010000035">
    <property type="protein sequence ID" value="MCQ8773890.1"/>
    <property type="molecule type" value="Genomic_DNA"/>
</dbReference>
<feature type="domain" description="Metallo-beta-lactamase" evidence="1">
    <location>
        <begin position="33"/>
        <end position="220"/>
    </location>
</feature>
<dbReference type="PANTHER" id="PTHR46018:SF4">
    <property type="entry name" value="METALLO-HYDROLASE YHFI-RELATED"/>
    <property type="match status" value="1"/>
</dbReference>
<dbReference type="Gene3D" id="3.60.15.10">
    <property type="entry name" value="Ribonuclease Z/Hydroxyacylglutathione hydrolase-like"/>
    <property type="match status" value="1"/>
</dbReference>
<dbReference type="SUPFAM" id="SSF56281">
    <property type="entry name" value="Metallo-hydrolase/oxidoreductase"/>
    <property type="match status" value="1"/>
</dbReference>
<sequence length="273" mass="28409">MDQDPAVALRPEDAGLRLTVLGAGAPYAVPDRACSGYLVQGGRAAVWVDTGPGTLAPLQRFTALETLSAVWISHLHADHAADLLGAWYALGLCGVTRTAPLPVYAPRGCAERLAGYFAEPGTAFLDKAFRFHELADGREDDADGLRLLTRAVEHDVEAFGLRVEYGGSVLAYTGDSAPCPALEELGSGADLLLSEAGDGRTAPEGVRRHLTPEEAGALARRAGARSLLLTHLATGLAAEDAVRRASDGFGGPVNSAEEGRTYGVVADPASVPL</sequence>
<dbReference type="GO" id="GO:0042781">
    <property type="term" value="F:3'-tRNA processing endoribonuclease activity"/>
    <property type="evidence" value="ECO:0007669"/>
    <property type="project" value="TreeGrafter"/>
</dbReference>
<proteinExistence type="predicted"/>
<organism evidence="2 3">
    <name type="scientific">Streptomyces telluris</name>
    <dbReference type="NCBI Taxonomy" id="2720021"/>
    <lineage>
        <taxon>Bacteria</taxon>
        <taxon>Bacillati</taxon>
        <taxon>Actinomycetota</taxon>
        <taxon>Actinomycetes</taxon>
        <taxon>Kitasatosporales</taxon>
        <taxon>Streptomycetaceae</taxon>
        <taxon>Streptomyces</taxon>
    </lineage>
</organism>
<dbReference type="PANTHER" id="PTHR46018">
    <property type="entry name" value="ZINC PHOSPHODIESTERASE ELAC PROTEIN 1"/>
    <property type="match status" value="1"/>
</dbReference>
<protein>
    <submittedName>
        <fullName evidence="2">MBL fold metallo-hydrolase</fullName>
    </submittedName>
</protein>
<dbReference type="InterPro" id="IPR001279">
    <property type="entry name" value="Metallo-B-lactamas"/>
</dbReference>
<dbReference type="CDD" id="cd07716">
    <property type="entry name" value="RNaseZ_short-form-like_MBL-fold"/>
    <property type="match status" value="1"/>
</dbReference>
<dbReference type="Pfam" id="PF12706">
    <property type="entry name" value="Lactamase_B_2"/>
    <property type="match status" value="1"/>
</dbReference>
<evidence type="ECO:0000313" key="3">
    <source>
        <dbReference type="Proteomes" id="UP001142374"/>
    </source>
</evidence>
<dbReference type="AlphaFoldDB" id="A0A9X2LMI3"/>
<dbReference type="SMART" id="SM00849">
    <property type="entry name" value="Lactamase_B"/>
    <property type="match status" value="1"/>
</dbReference>
<keyword evidence="3" id="KW-1185">Reference proteome</keyword>
<evidence type="ECO:0000313" key="2">
    <source>
        <dbReference type="EMBL" id="MCQ8773890.1"/>
    </source>
</evidence>
<accession>A0A9X2LMI3</accession>
<name>A0A9X2LMI3_9ACTN</name>
<reference evidence="2" key="1">
    <citation type="submission" date="2022-06" db="EMBL/GenBank/DDBJ databases">
        <title>WGS of actinobacteria.</title>
        <authorList>
            <person name="Thawai C."/>
        </authorList>
    </citation>
    <scope>NUCLEOTIDE SEQUENCE</scope>
    <source>
        <strain evidence="2">AA8</strain>
    </source>
</reference>
<gene>
    <name evidence="2" type="ORF">NQU55_29635</name>
</gene>
<comment type="caution">
    <text evidence="2">The sequence shown here is derived from an EMBL/GenBank/DDBJ whole genome shotgun (WGS) entry which is preliminary data.</text>
</comment>